<evidence type="ECO:0000313" key="2">
    <source>
        <dbReference type="EMBL" id="MBC8361778.1"/>
    </source>
</evidence>
<sequence length="137" mass="15614">MQNTDLYTNAHLAVAAIRILAHQKGAPPSIEEVCQALSFSLEHLNFICNKLEEMGIIEAVEGAYGTRLFIKNHLQLEDIPRDEKASSLEAELKKFQNSKKDFTKKIESFQAKQAKKQKDLFAELEKKLKIEPDKKQT</sequence>
<evidence type="ECO:0000313" key="3">
    <source>
        <dbReference type="Proteomes" id="UP000603434"/>
    </source>
</evidence>
<keyword evidence="1" id="KW-0175">Coiled coil</keyword>
<dbReference type="InterPro" id="IPR036390">
    <property type="entry name" value="WH_DNA-bd_sf"/>
</dbReference>
<organism evidence="2 3">
    <name type="scientific">Candidatus Desulfatibia profunda</name>
    <dbReference type="NCBI Taxonomy" id="2841695"/>
    <lineage>
        <taxon>Bacteria</taxon>
        <taxon>Pseudomonadati</taxon>
        <taxon>Thermodesulfobacteriota</taxon>
        <taxon>Desulfobacteria</taxon>
        <taxon>Desulfobacterales</taxon>
        <taxon>Desulfobacterales incertae sedis</taxon>
        <taxon>Candidatus Desulfatibia</taxon>
    </lineage>
</organism>
<feature type="coiled-coil region" evidence="1">
    <location>
        <begin position="85"/>
        <end position="112"/>
    </location>
</feature>
<name>A0A8J6TMK4_9BACT</name>
<dbReference type="Proteomes" id="UP000603434">
    <property type="component" value="Unassembled WGS sequence"/>
</dbReference>
<dbReference type="EMBL" id="JACNJH010000151">
    <property type="protein sequence ID" value="MBC8361778.1"/>
    <property type="molecule type" value="Genomic_DNA"/>
</dbReference>
<dbReference type="Gene3D" id="1.10.10.10">
    <property type="entry name" value="Winged helix-like DNA-binding domain superfamily/Winged helix DNA-binding domain"/>
    <property type="match status" value="1"/>
</dbReference>
<dbReference type="InterPro" id="IPR036388">
    <property type="entry name" value="WH-like_DNA-bd_sf"/>
</dbReference>
<protein>
    <submittedName>
        <fullName evidence="2">Rrf2 family transcriptional regulator</fullName>
    </submittedName>
</protein>
<proteinExistence type="predicted"/>
<evidence type="ECO:0000256" key="1">
    <source>
        <dbReference type="SAM" id="Coils"/>
    </source>
</evidence>
<dbReference type="SUPFAM" id="SSF46785">
    <property type="entry name" value="Winged helix' DNA-binding domain"/>
    <property type="match status" value="1"/>
</dbReference>
<gene>
    <name evidence="2" type="ORF">H8E23_10300</name>
</gene>
<reference evidence="2 3" key="1">
    <citation type="submission" date="2020-08" db="EMBL/GenBank/DDBJ databases">
        <title>Bridging the membrane lipid divide: bacteria of the FCB group superphylum have the potential to synthesize archaeal ether lipids.</title>
        <authorList>
            <person name="Villanueva L."/>
            <person name="Von Meijenfeldt F.A.B."/>
            <person name="Westbye A.B."/>
            <person name="Yadav S."/>
            <person name="Hopmans E.C."/>
            <person name="Dutilh B.E."/>
            <person name="Sinninghe Damste J.S."/>
        </authorList>
    </citation>
    <scope>NUCLEOTIDE SEQUENCE [LARGE SCALE GENOMIC DNA]</scope>
    <source>
        <strain evidence="2">NIOZ-UU30</strain>
    </source>
</reference>
<dbReference type="AlphaFoldDB" id="A0A8J6TMK4"/>
<accession>A0A8J6TMK4</accession>
<comment type="caution">
    <text evidence="2">The sequence shown here is derived from an EMBL/GenBank/DDBJ whole genome shotgun (WGS) entry which is preliminary data.</text>
</comment>